<dbReference type="GO" id="GO:0005829">
    <property type="term" value="C:cytosol"/>
    <property type="evidence" value="ECO:0007669"/>
    <property type="project" value="TreeGrafter"/>
</dbReference>
<proteinExistence type="predicted"/>
<dbReference type="Proteomes" id="UP000554482">
    <property type="component" value="Unassembled WGS sequence"/>
</dbReference>
<dbReference type="Pfam" id="PF00982">
    <property type="entry name" value="Glyco_transf_20"/>
    <property type="match status" value="1"/>
</dbReference>
<gene>
    <name evidence="1" type="ORF">FRX31_013354</name>
</gene>
<reference evidence="1 2" key="1">
    <citation type="submission" date="2020-06" db="EMBL/GenBank/DDBJ databases">
        <title>Transcriptomic and genomic resources for Thalictrum thalictroides and T. hernandezii: Facilitating candidate gene discovery in an emerging model plant lineage.</title>
        <authorList>
            <person name="Arias T."/>
            <person name="Riano-Pachon D.M."/>
            <person name="Di Stilio V.S."/>
        </authorList>
    </citation>
    <scope>NUCLEOTIDE SEQUENCE [LARGE SCALE GENOMIC DNA]</scope>
    <source>
        <strain evidence="2">cv. WT478/WT964</strain>
        <tissue evidence="1">Leaves</tissue>
    </source>
</reference>
<dbReference type="PANTHER" id="PTHR10788">
    <property type="entry name" value="TREHALOSE-6-PHOSPHATE SYNTHASE"/>
    <property type="match status" value="1"/>
</dbReference>
<dbReference type="InterPro" id="IPR001830">
    <property type="entry name" value="Glyco_trans_20"/>
</dbReference>
<dbReference type="GO" id="GO:0003825">
    <property type="term" value="F:alpha,alpha-trehalose-phosphate synthase (UDP-forming) activity"/>
    <property type="evidence" value="ECO:0007669"/>
    <property type="project" value="TreeGrafter"/>
</dbReference>
<comment type="caution">
    <text evidence="1">The sequence shown here is derived from an EMBL/GenBank/DDBJ whole genome shotgun (WGS) entry which is preliminary data.</text>
</comment>
<dbReference type="GO" id="GO:0004805">
    <property type="term" value="F:trehalose-phosphatase activity"/>
    <property type="evidence" value="ECO:0007669"/>
    <property type="project" value="TreeGrafter"/>
</dbReference>
<accession>A0A7J6WI65</accession>
<dbReference type="EMBL" id="JABWDY010015147">
    <property type="protein sequence ID" value="KAF5197059.1"/>
    <property type="molecule type" value="Genomic_DNA"/>
</dbReference>
<dbReference type="SUPFAM" id="SSF53756">
    <property type="entry name" value="UDP-Glycosyltransferase/glycogen phosphorylase"/>
    <property type="match status" value="1"/>
</dbReference>
<protein>
    <submittedName>
        <fullName evidence="1">Alpha,alpha-trehalose-phosphate synthase [UDP-forming]</fullName>
    </submittedName>
</protein>
<sequence length="116" mass="12839">VMLGVDRLDVIKGIPQKIWHLFLEENPSWHDKVVMLQIAVPTRTDVPEYRSLDFHALCALYAVTDVALVTSLRDGMNLVSYEFVASQDSKKGVLILSKFAGAAQSLGAGARSYLFN</sequence>
<evidence type="ECO:0000313" key="1">
    <source>
        <dbReference type="EMBL" id="KAF5197059.1"/>
    </source>
</evidence>
<dbReference type="PANTHER" id="PTHR10788:SF130">
    <property type="entry name" value="ALPHA,ALPHA-TREHALOSE-PHOSPHATE SYNTHASE [UDP-FORMING] 1"/>
    <property type="match status" value="1"/>
</dbReference>
<feature type="non-terminal residue" evidence="1">
    <location>
        <position position="1"/>
    </location>
</feature>
<organism evidence="1 2">
    <name type="scientific">Thalictrum thalictroides</name>
    <name type="common">Rue-anemone</name>
    <name type="synonym">Anemone thalictroides</name>
    <dbReference type="NCBI Taxonomy" id="46969"/>
    <lineage>
        <taxon>Eukaryota</taxon>
        <taxon>Viridiplantae</taxon>
        <taxon>Streptophyta</taxon>
        <taxon>Embryophyta</taxon>
        <taxon>Tracheophyta</taxon>
        <taxon>Spermatophyta</taxon>
        <taxon>Magnoliopsida</taxon>
        <taxon>Ranunculales</taxon>
        <taxon>Ranunculaceae</taxon>
        <taxon>Thalictroideae</taxon>
        <taxon>Thalictrum</taxon>
    </lineage>
</organism>
<evidence type="ECO:0000313" key="2">
    <source>
        <dbReference type="Proteomes" id="UP000554482"/>
    </source>
</evidence>
<dbReference type="Gene3D" id="3.40.50.2000">
    <property type="entry name" value="Glycogen Phosphorylase B"/>
    <property type="match status" value="2"/>
</dbReference>
<dbReference type="OrthoDB" id="1043782at2759"/>
<name>A0A7J6WI65_THATH</name>
<keyword evidence="2" id="KW-1185">Reference proteome</keyword>
<dbReference type="AlphaFoldDB" id="A0A7J6WI65"/>
<dbReference type="GO" id="GO:0005992">
    <property type="term" value="P:trehalose biosynthetic process"/>
    <property type="evidence" value="ECO:0007669"/>
    <property type="project" value="InterPro"/>
</dbReference>